<feature type="region of interest" description="Disordered" evidence="1">
    <location>
        <begin position="122"/>
        <end position="203"/>
    </location>
</feature>
<protein>
    <submittedName>
        <fullName evidence="2">Uncharacterized protein</fullName>
    </submittedName>
</protein>
<feature type="compositionally biased region" description="Basic and acidic residues" evidence="1">
    <location>
        <begin position="125"/>
        <end position="136"/>
    </location>
</feature>
<evidence type="ECO:0000313" key="3">
    <source>
        <dbReference type="Proteomes" id="UP000053257"/>
    </source>
</evidence>
<evidence type="ECO:0000313" key="2">
    <source>
        <dbReference type="EMBL" id="KIP01066.1"/>
    </source>
</evidence>
<feature type="compositionally biased region" description="Low complexity" evidence="1">
    <location>
        <begin position="187"/>
        <end position="203"/>
    </location>
</feature>
<feature type="compositionally biased region" description="Basic and acidic residues" evidence="1">
    <location>
        <begin position="158"/>
        <end position="173"/>
    </location>
</feature>
<gene>
    <name evidence="2" type="ORF">PHLGIDRAFT_38404</name>
</gene>
<dbReference type="Proteomes" id="UP000053257">
    <property type="component" value="Unassembled WGS sequence"/>
</dbReference>
<organism evidence="2 3">
    <name type="scientific">Phlebiopsis gigantea (strain 11061_1 CR5-6)</name>
    <name type="common">White-rot fungus</name>
    <name type="synonym">Peniophora gigantea</name>
    <dbReference type="NCBI Taxonomy" id="745531"/>
    <lineage>
        <taxon>Eukaryota</taxon>
        <taxon>Fungi</taxon>
        <taxon>Dikarya</taxon>
        <taxon>Basidiomycota</taxon>
        <taxon>Agaricomycotina</taxon>
        <taxon>Agaricomycetes</taxon>
        <taxon>Polyporales</taxon>
        <taxon>Phanerochaetaceae</taxon>
        <taxon>Phlebiopsis</taxon>
    </lineage>
</organism>
<name>A0A0C3RNY6_PHLG1</name>
<accession>A0A0C3RNY6</accession>
<dbReference type="EMBL" id="KN840980">
    <property type="protein sequence ID" value="KIP01066.1"/>
    <property type="molecule type" value="Genomic_DNA"/>
</dbReference>
<evidence type="ECO:0000256" key="1">
    <source>
        <dbReference type="SAM" id="MobiDB-lite"/>
    </source>
</evidence>
<reference evidence="2 3" key="1">
    <citation type="journal article" date="2014" name="PLoS Genet.">
        <title>Analysis of the Phlebiopsis gigantea genome, transcriptome and secretome provides insight into its pioneer colonization strategies of wood.</title>
        <authorList>
            <person name="Hori C."/>
            <person name="Ishida T."/>
            <person name="Igarashi K."/>
            <person name="Samejima M."/>
            <person name="Suzuki H."/>
            <person name="Master E."/>
            <person name="Ferreira P."/>
            <person name="Ruiz-Duenas F.J."/>
            <person name="Held B."/>
            <person name="Canessa P."/>
            <person name="Larrondo L.F."/>
            <person name="Schmoll M."/>
            <person name="Druzhinina I.S."/>
            <person name="Kubicek C.P."/>
            <person name="Gaskell J.A."/>
            <person name="Kersten P."/>
            <person name="St John F."/>
            <person name="Glasner J."/>
            <person name="Sabat G."/>
            <person name="Splinter BonDurant S."/>
            <person name="Syed K."/>
            <person name="Yadav J."/>
            <person name="Mgbeahuruike A.C."/>
            <person name="Kovalchuk A."/>
            <person name="Asiegbu F.O."/>
            <person name="Lackner G."/>
            <person name="Hoffmeister D."/>
            <person name="Rencoret J."/>
            <person name="Gutierrez A."/>
            <person name="Sun H."/>
            <person name="Lindquist E."/>
            <person name="Barry K."/>
            <person name="Riley R."/>
            <person name="Grigoriev I.V."/>
            <person name="Henrissat B."/>
            <person name="Kues U."/>
            <person name="Berka R.M."/>
            <person name="Martinez A.T."/>
            <person name="Covert S.F."/>
            <person name="Blanchette R.A."/>
            <person name="Cullen D."/>
        </authorList>
    </citation>
    <scope>NUCLEOTIDE SEQUENCE [LARGE SCALE GENOMIC DNA]</scope>
    <source>
        <strain evidence="2 3">11061_1 CR5-6</strain>
    </source>
</reference>
<dbReference type="AlphaFoldDB" id="A0A0C3RNY6"/>
<feature type="region of interest" description="Disordered" evidence="1">
    <location>
        <begin position="45"/>
        <end position="68"/>
    </location>
</feature>
<proteinExistence type="predicted"/>
<keyword evidence="3" id="KW-1185">Reference proteome</keyword>
<sequence>MFSYIRCATFRYFPYYAGVPVAQPWPFKLTSESSHISRSLKKQLASGGANSGYSENPKQIGRRRGFGPQAPRTAERVLGVTALLGGLFIHYATLYDIYSGEEGTWFYVSWSQIGNQAKRIFQEAPETRKNGKDKSRSSPSSLRTSNRRSRALSLTYDSEIKRRKDGWHRHAIDDAPSTAPPTCVRASSVSSPRRGTSPRRSST</sequence>
<dbReference type="HOGENOM" id="CLU_1349368_0_0_1"/>